<dbReference type="EC" id="3.6.1.63" evidence="1"/>
<dbReference type="InterPro" id="IPR012696">
    <property type="entry name" value="PhnM"/>
</dbReference>
<dbReference type="NCBIfam" id="NF011988">
    <property type="entry name" value="PRK15446.2-4"/>
    <property type="match status" value="1"/>
</dbReference>
<keyword evidence="1" id="KW-0378">Hydrolase</keyword>
<dbReference type="InterPro" id="IPR032466">
    <property type="entry name" value="Metal_Hydrolase"/>
</dbReference>
<dbReference type="InterPro" id="IPR051781">
    <property type="entry name" value="Metallo-dep_Hydrolase"/>
</dbReference>
<dbReference type="PANTHER" id="PTHR43135">
    <property type="entry name" value="ALPHA-D-RIBOSE 1-METHYLPHOSPHONATE 5-TRIPHOSPHATE DIPHOSPHATASE"/>
    <property type="match status" value="1"/>
</dbReference>
<dbReference type="AlphaFoldDB" id="A0A6J4IKW6"/>
<gene>
    <name evidence="1" type="ORF">AVDCRST_MAG93-1837</name>
</gene>
<dbReference type="SUPFAM" id="SSF51338">
    <property type="entry name" value="Composite domain of metallo-dependent hydrolases"/>
    <property type="match status" value="1"/>
</dbReference>
<evidence type="ECO:0000313" key="1">
    <source>
        <dbReference type="EMBL" id="CAA9252814.1"/>
    </source>
</evidence>
<protein>
    <submittedName>
        <fullName evidence="1">Alpha-D-ribose 1-methylphosphonate 5-triphosphate diphosphatase PhnM</fullName>
        <ecNumber evidence="1">3.6.1.63</ecNumber>
    </submittedName>
</protein>
<dbReference type="PIRSF" id="PIRSF038971">
    <property type="entry name" value="PhnM"/>
    <property type="match status" value="1"/>
</dbReference>
<accession>A0A6J4IKW6</accession>
<dbReference type="GO" id="GO:0016810">
    <property type="term" value="F:hydrolase activity, acting on carbon-nitrogen (but not peptide) bonds"/>
    <property type="evidence" value="ECO:0007669"/>
    <property type="project" value="InterPro"/>
</dbReference>
<dbReference type="InterPro" id="IPR011059">
    <property type="entry name" value="Metal-dep_hydrolase_composite"/>
</dbReference>
<dbReference type="NCBIfam" id="NF011990">
    <property type="entry name" value="PRK15446.2-6"/>
    <property type="match status" value="1"/>
</dbReference>
<dbReference type="PANTHER" id="PTHR43135:SF3">
    <property type="entry name" value="ALPHA-D-RIBOSE 1-METHYLPHOSPHONATE 5-TRIPHOSPHATE DIPHOSPHATASE"/>
    <property type="match status" value="1"/>
</dbReference>
<reference evidence="1" key="1">
    <citation type="submission" date="2020-02" db="EMBL/GenBank/DDBJ databases">
        <authorList>
            <person name="Meier V. D."/>
        </authorList>
    </citation>
    <scope>NUCLEOTIDE SEQUENCE</scope>
    <source>
        <strain evidence="1">AVDCRST_MAG93</strain>
    </source>
</reference>
<dbReference type="EMBL" id="CADCTR010000623">
    <property type="protein sequence ID" value="CAA9252814.1"/>
    <property type="molecule type" value="Genomic_DNA"/>
</dbReference>
<dbReference type="NCBIfam" id="NF011987">
    <property type="entry name" value="PRK15446.2-3"/>
    <property type="match status" value="1"/>
</dbReference>
<name>A0A6J4IKW6_9CHLR</name>
<proteinExistence type="predicted"/>
<dbReference type="GO" id="GO:0019700">
    <property type="term" value="P:organic phosphonate catabolic process"/>
    <property type="evidence" value="ECO:0007669"/>
    <property type="project" value="InterPro"/>
</dbReference>
<dbReference type="NCBIfam" id="NF011984">
    <property type="entry name" value="PRK15446.1-5"/>
    <property type="match status" value="1"/>
</dbReference>
<dbReference type="SUPFAM" id="SSF51556">
    <property type="entry name" value="Metallo-dependent hydrolases"/>
    <property type="match status" value="1"/>
</dbReference>
<dbReference type="Gene3D" id="2.30.40.10">
    <property type="entry name" value="Urease, subunit C, domain 1"/>
    <property type="match status" value="1"/>
</dbReference>
<dbReference type="Gene3D" id="3.20.20.140">
    <property type="entry name" value="Metal-dependent hydrolases"/>
    <property type="match status" value="1"/>
</dbReference>
<sequence>MEIIEGSAPFCDGELVVDGHGLVALPGMIDLHGDMLEREIEPRPGARFPVDMALLELDKRLAAAGVTTAYAAISFHEGANRTSLRNAERAQSIAVAIDTLRDQLLIDMRVHARFEITHPQVVPILADLLQAGQVQLVSLTDHTPGQGQYRDIEAFIDRMAEYRKVSREEIAANTHARLLQSEPPSWEIVREITRLAQGGGVLIASHDDDTHAKVELVHGLGATICEFPVSLEAAEAARSRGMHVVMGAPNALRGGSHSGNLSALEAIEAGLVDVLAADYYPGALLFAVFHLAQRGILPLHAASRLVSQNPATALGLTECGALVVGNMADIMLVEPGYSPRVRGTLRAGAPIYWDSFLASRVRQPSTVSLAS</sequence>
<organism evidence="1">
    <name type="scientific">uncultured Chloroflexia bacterium</name>
    <dbReference type="NCBI Taxonomy" id="1672391"/>
    <lineage>
        <taxon>Bacteria</taxon>
        <taxon>Bacillati</taxon>
        <taxon>Chloroflexota</taxon>
        <taxon>Chloroflexia</taxon>
        <taxon>environmental samples</taxon>
    </lineage>
</organism>